<proteinExistence type="predicted"/>
<organism evidence="3">
    <name type="scientific">Wuchereria bancrofti</name>
    <dbReference type="NCBI Taxonomy" id="6293"/>
    <lineage>
        <taxon>Eukaryota</taxon>
        <taxon>Metazoa</taxon>
        <taxon>Ecdysozoa</taxon>
        <taxon>Nematoda</taxon>
        <taxon>Chromadorea</taxon>
        <taxon>Rhabditida</taxon>
        <taxon>Spirurina</taxon>
        <taxon>Spiruromorpha</taxon>
        <taxon>Filarioidea</taxon>
        <taxon>Onchocercidae</taxon>
        <taxon>Wuchereria</taxon>
    </lineage>
</organism>
<accession>A0A1I8EU71</accession>
<feature type="region of interest" description="Disordered" evidence="1">
    <location>
        <begin position="1"/>
        <end position="87"/>
    </location>
</feature>
<evidence type="ECO:0000313" key="3">
    <source>
        <dbReference type="WBParaSite" id="maker-PairedContig_5156-snap-gene-0.5-mRNA-1"/>
    </source>
</evidence>
<evidence type="ECO:0000313" key="4">
    <source>
        <dbReference type="WBParaSite" id="mrna-Wban_02574"/>
    </source>
</evidence>
<reference evidence="2" key="1">
    <citation type="submission" date="2015-03" db="EMBL/GenBank/DDBJ databases">
        <title>Wuchereria bancrofti Genome Sequencing Papua New Guinea Strain.</title>
        <authorList>
            <person name="Small S.T."/>
            <person name="Serre D."/>
            <person name="Zimmerman P.A."/>
        </authorList>
    </citation>
    <scope>NUCLEOTIDE SEQUENCE [LARGE SCALE GENOMIC DNA]</scope>
    <source>
        <strain evidence="2">pt0022</strain>
    </source>
</reference>
<name>A0A1I8EU71_WUCBA</name>
<dbReference type="Proteomes" id="UP000093561">
    <property type="component" value="Unassembled WGS sequence"/>
</dbReference>
<protein>
    <submittedName>
        <fullName evidence="3 4">Uncharacterized protein</fullName>
    </submittedName>
</protein>
<dbReference type="WBParaSite" id="mrna-Wban_02574">
    <property type="protein sequence ID" value="mrna-Wban_02574"/>
    <property type="gene ID" value="Wban_02574"/>
</dbReference>
<evidence type="ECO:0000313" key="2">
    <source>
        <dbReference type="Proteomes" id="UP000093561"/>
    </source>
</evidence>
<evidence type="ECO:0000256" key="1">
    <source>
        <dbReference type="SAM" id="MobiDB-lite"/>
    </source>
</evidence>
<reference evidence="3" key="3">
    <citation type="submission" date="2016-11" db="UniProtKB">
        <authorList>
            <consortium name="WormBaseParasite"/>
        </authorList>
    </citation>
    <scope>IDENTIFICATION</scope>
    <source>
        <strain evidence="3 4">pt0022</strain>
    </source>
</reference>
<reference evidence="2" key="2">
    <citation type="journal article" date="2016" name="Mol. Ecol.">
        <title>Population genomics of the filarial nematode parasite Wuchereria bancrofti from mosquitoes.</title>
        <authorList>
            <person name="Small S.T."/>
            <person name="Reimer L.J."/>
            <person name="Tisch D.J."/>
            <person name="King C.L."/>
            <person name="Christensen B.M."/>
            <person name="Siba P.M."/>
            <person name="Kazura J.W."/>
            <person name="Serre D."/>
            <person name="Zimmerman P.A."/>
        </authorList>
    </citation>
    <scope>NUCLEOTIDE SEQUENCE</scope>
    <source>
        <strain evidence="2">pt0022</strain>
    </source>
</reference>
<sequence length="297" mass="32848">MSRKQSKKSSREETDETLEASSSFEPFFEVGPEIGSADPSTSATASASAISFVSDEQPSNPISNTPSASSTSSAPDESSNTNEKVRPILENLTVPELWAQYVKCLMMAVPSNVGRVDIERTAGIHAEKYLEQILKLSPVASTASGEALQVPCFNPSDQSEISEDEKYKVEILKATKADSELIWNTAAQLQALILIRRGKGPAVGLDELRKFNTAMQEAADIYREAIASSQERSVSRVGNFQYRISYAGKTETYHVDAMRNLILDQLPPTVRFFTEQTKSEKLKTVLHQLKKKRTRKH</sequence>
<feature type="compositionally biased region" description="Low complexity" evidence="1">
    <location>
        <begin position="36"/>
        <end position="81"/>
    </location>
</feature>
<dbReference type="WBParaSite" id="maker-PairedContig_5156-snap-gene-0.5-mRNA-1">
    <property type="protein sequence ID" value="maker-PairedContig_5156-snap-gene-0.5-mRNA-1"/>
    <property type="gene ID" value="maker-PairedContig_5156-snap-gene-0.5"/>
</dbReference>
<dbReference type="AlphaFoldDB" id="A0A1I8EU71"/>